<evidence type="ECO:0000256" key="1">
    <source>
        <dbReference type="ARBA" id="ARBA00022898"/>
    </source>
</evidence>
<dbReference type="GO" id="GO:0016829">
    <property type="term" value="F:lyase activity"/>
    <property type="evidence" value="ECO:0007669"/>
    <property type="project" value="UniProtKB-KW"/>
</dbReference>
<accession>A0ABU1ZJ03</accession>
<dbReference type="InterPro" id="IPR015424">
    <property type="entry name" value="PyrdxlP-dep_Trfase"/>
</dbReference>
<keyword evidence="3" id="KW-0456">Lyase</keyword>
<dbReference type="Gene3D" id="3.90.1150.10">
    <property type="entry name" value="Aspartate Aminotransferase, domain 1"/>
    <property type="match status" value="1"/>
</dbReference>
<keyword evidence="1" id="KW-0663">Pyridoxal phosphate</keyword>
<dbReference type="InterPro" id="IPR000192">
    <property type="entry name" value="Aminotrans_V_dom"/>
</dbReference>
<evidence type="ECO:0000259" key="2">
    <source>
        <dbReference type="Pfam" id="PF00266"/>
    </source>
</evidence>
<keyword evidence="4" id="KW-1185">Reference proteome</keyword>
<dbReference type="InterPro" id="IPR015421">
    <property type="entry name" value="PyrdxlP-dep_Trfase_major"/>
</dbReference>
<gene>
    <name evidence="3" type="ORF">J2X15_000792</name>
</gene>
<dbReference type="EMBL" id="JAVDXO010000001">
    <property type="protein sequence ID" value="MDR7305526.1"/>
    <property type="molecule type" value="Genomic_DNA"/>
</dbReference>
<feature type="domain" description="Aminotransferase class V" evidence="2">
    <location>
        <begin position="33"/>
        <end position="372"/>
    </location>
</feature>
<comment type="caution">
    <text evidence="3">The sequence shown here is derived from an EMBL/GenBank/DDBJ whole genome shotgun (WGS) entry which is preliminary data.</text>
</comment>
<organism evidence="3 4">
    <name type="scientific">Rhodoferax saidenbachensis</name>
    <dbReference type="NCBI Taxonomy" id="1484693"/>
    <lineage>
        <taxon>Bacteria</taxon>
        <taxon>Pseudomonadati</taxon>
        <taxon>Pseudomonadota</taxon>
        <taxon>Betaproteobacteria</taxon>
        <taxon>Burkholderiales</taxon>
        <taxon>Comamonadaceae</taxon>
        <taxon>Rhodoferax</taxon>
    </lineage>
</organism>
<dbReference type="RefSeq" id="WP_310339648.1">
    <property type="nucleotide sequence ID" value="NZ_JAVDXO010000001.1"/>
</dbReference>
<dbReference type="Gene3D" id="3.40.640.10">
    <property type="entry name" value="Type I PLP-dependent aspartate aminotransferase-like (Major domain)"/>
    <property type="match status" value="1"/>
</dbReference>
<sequence length="402" mass="44214">MPSTPAPLVCQRDLFSIPADHCYLNSAFMGPLPKPVEQAGAKALTARAAPIGMTAQDFFAPAERTRTLCAQLVNADPERVAFIPTVAYATAIVAKNLSPKPGQNIVMLGDMFPSNVYAWRNWRSSGIEMRTVAAPSAPWSSPSLETSRAALWNAALLAAIDTNTALVAVEPAHWTDGTLFDLERVGKRCREVGALFVVDATQTVGAMPFDVQRVQPDALMVHSYKAMLSNYGLGFVVLGERFLDASPLEESWLMRSGSENFARLVDYEDRYAPGMRRFDTSLRANPSLIAMLEAACQLLIEWQPNRIREYLLGIARRPVERLRVLGFDIADETQRCVNLFGVKLPSTMDPEACRLELARQQIHVSVRGSAVRVSPHVYNDEGDLMKLADALEQLVHADGRGA</sequence>
<dbReference type="PANTHER" id="PTHR43586:SF15">
    <property type="entry name" value="BLR3095 PROTEIN"/>
    <property type="match status" value="1"/>
</dbReference>
<dbReference type="Proteomes" id="UP001268089">
    <property type="component" value="Unassembled WGS sequence"/>
</dbReference>
<proteinExistence type="predicted"/>
<evidence type="ECO:0000313" key="4">
    <source>
        <dbReference type="Proteomes" id="UP001268089"/>
    </source>
</evidence>
<reference evidence="3 4" key="1">
    <citation type="submission" date="2023-07" db="EMBL/GenBank/DDBJ databases">
        <title>Sorghum-associated microbial communities from plants grown in Nebraska, USA.</title>
        <authorList>
            <person name="Schachtman D."/>
        </authorList>
    </citation>
    <scope>NUCLEOTIDE SEQUENCE [LARGE SCALE GENOMIC DNA]</scope>
    <source>
        <strain evidence="3 4">BE308</strain>
    </source>
</reference>
<dbReference type="InterPro" id="IPR015422">
    <property type="entry name" value="PyrdxlP-dep_Trfase_small"/>
</dbReference>
<evidence type="ECO:0000313" key="3">
    <source>
        <dbReference type="EMBL" id="MDR7305526.1"/>
    </source>
</evidence>
<protein>
    <submittedName>
        <fullName evidence="3">Selenocysteine lyase/cysteine desulfurase</fullName>
    </submittedName>
</protein>
<dbReference type="Pfam" id="PF00266">
    <property type="entry name" value="Aminotran_5"/>
    <property type="match status" value="1"/>
</dbReference>
<dbReference type="SUPFAM" id="SSF53383">
    <property type="entry name" value="PLP-dependent transferases"/>
    <property type="match status" value="1"/>
</dbReference>
<name>A0ABU1ZJ03_9BURK</name>
<dbReference type="PANTHER" id="PTHR43586">
    <property type="entry name" value="CYSTEINE DESULFURASE"/>
    <property type="match status" value="1"/>
</dbReference>